<evidence type="ECO:0000256" key="3">
    <source>
        <dbReference type="ARBA" id="ARBA00022553"/>
    </source>
</evidence>
<keyword evidence="7" id="KW-0067">ATP-binding</keyword>
<gene>
    <name evidence="10" type="ORF">AMJ44_07625</name>
</gene>
<dbReference type="InterPro" id="IPR036890">
    <property type="entry name" value="HATPase_C_sf"/>
</dbReference>
<dbReference type="PANTHER" id="PTHR43065">
    <property type="entry name" value="SENSOR HISTIDINE KINASE"/>
    <property type="match status" value="1"/>
</dbReference>
<keyword evidence="4" id="KW-0808">Transferase</keyword>
<dbReference type="CDD" id="cd00082">
    <property type="entry name" value="HisKA"/>
    <property type="match status" value="1"/>
</dbReference>
<dbReference type="Gene3D" id="3.30.565.10">
    <property type="entry name" value="Histidine kinase-like ATPase, C-terminal domain"/>
    <property type="match status" value="1"/>
</dbReference>
<dbReference type="InterPro" id="IPR036097">
    <property type="entry name" value="HisK_dim/P_sf"/>
</dbReference>
<dbReference type="SMART" id="SM00387">
    <property type="entry name" value="HATPase_c"/>
    <property type="match status" value="1"/>
</dbReference>
<protein>
    <recommendedName>
        <fullName evidence="2">histidine kinase</fullName>
        <ecNumber evidence="2">2.7.13.3</ecNumber>
    </recommendedName>
</protein>
<evidence type="ECO:0000256" key="2">
    <source>
        <dbReference type="ARBA" id="ARBA00012438"/>
    </source>
</evidence>
<sequence>MEFYEGVAQTLGVALALRSAQVALRERVKELTCLYGIAQLVERAGISLEEIMKGIVKLLPPAWLYPEIASARIILDNRDYSTPGFQDGRQKQTAEIVVNGERRGVVEVVYAEEKPELDEGPFLREERNLIDTVAREVAIILERRRAEEDRSKLQDQLRHADRLATIGQLASGVAHELNEPLGNILGFAQLAKKCPGLPKQAEQDIEKAVIASLHAREVVKKLMLFARRMPPKKTQVNLNQLVEEGLYFLESRCTKEGIELVRLLSSDLPEITADPGQLTQVLVNLIVNAIQAMPEGGRLTVQTLTGKGYISLIVEDTGVGMSEEVKKNIFIPFFTTKEVDLGTGLGLSVVHGIVTSHGGSIKVDSKLGRGTQFEVKLPLTGAPDVEEGD</sequence>
<dbReference type="EMBL" id="LIZX01000069">
    <property type="protein sequence ID" value="KPJ66926.1"/>
    <property type="molecule type" value="Genomic_DNA"/>
</dbReference>
<keyword evidence="3" id="KW-0597">Phosphoprotein</keyword>
<dbReference type="AlphaFoldDB" id="A0A0S7XWU6"/>
<evidence type="ECO:0000313" key="10">
    <source>
        <dbReference type="EMBL" id="KPJ66926.1"/>
    </source>
</evidence>
<dbReference type="Pfam" id="PF02518">
    <property type="entry name" value="HATPase_c"/>
    <property type="match status" value="1"/>
</dbReference>
<evidence type="ECO:0000256" key="5">
    <source>
        <dbReference type="ARBA" id="ARBA00022741"/>
    </source>
</evidence>
<evidence type="ECO:0000313" key="11">
    <source>
        <dbReference type="Proteomes" id="UP000051861"/>
    </source>
</evidence>
<dbReference type="PROSITE" id="PS50109">
    <property type="entry name" value="HIS_KIN"/>
    <property type="match status" value="1"/>
</dbReference>
<keyword evidence="6" id="KW-0418">Kinase</keyword>
<feature type="domain" description="Histidine kinase" evidence="9">
    <location>
        <begin position="172"/>
        <end position="381"/>
    </location>
</feature>
<evidence type="ECO:0000256" key="6">
    <source>
        <dbReference type="ARBA" id="ARBA00022777"/>
    </source>
</evidence>
<dbReference type="InterPro" id="IPR003594">
    <property type="entry name" value="HATPase_dom"/>
</dbReference>
<dbReference type="Proteomes" id="UP000051861">
    <property type="component" value="Unassembled WGS sequence"/>
</dbReference>
<comment type="caution">
    <text evidence="10">The sequence shown here is derived from an EMBL/GenBank/DDBJ whole genome shotgun (WGS) entry which is preliminary data.</text>
</comment>
<dbReference type="SUPFAM" id="SSF47384">
    <property type="entry name" value="Homodimeric domain of signal transducing histidine kinase"/>
    <property type="match status" value="1"/>
</dbReference>
<evidence type="ECO:0000256" key="7">
    <source>
        <dbReference type="ARBA" id="ARBA00022840"/>
    </source>
</evidence>
<reference evidence="10 11" key="1">
    <citation type="journal article" date="2015" name="Microbiome">
        <title>Genomic resolution of linkages in carbon, nitrogen, and sulfur cycling among widespread estuary sediment bacteria.</title>
        <authorList>
            <person name="Baker B.J."/>
            <person name="Lazar C.S."/>
            <person name="Teske A.P."/>
            <person name="Dick G.J."/>
        </authorList>
    </citation>
    <scope>NUCLEOTIDE SEQUENCE [LARGE SCALE GENOMIC DNA]</scope>
    <source>
        <strain evidence="10">DG_54_3</strain>
    </source>
</reference>
<accession>A0A0S7XWU6</accession>
<dbReference type="EC" id="2.7.13.3" evidence="2"/>
<evidence type="ECO:0000256" key="1">
    <source>
        <dbReference type="ARBA" id="ARBA00000085"/>
    </source>
</evidence>
<dbReference type="Gene3D" id="1.10.287.130">
    <property type="match status" value="1"/>
</dbReference>
<dbReference type="Pfam" id="PF00512">
    <property type="entry name" value="HisKA"/>
    <property type="match status" value="1"/>
</dbReference>
<name>A0A0S7XWU6_UNCSA</name>
<organism evidence="10 11">
    <name type="scientific">candidate division WOR-1 bacterium DG_54_3</name>
    <dbReference type="NCBI Taxonomy" id="1703775"/>
    <lineage>
        <taxon>Bacteria</taxon>
        <taxon>Bacillati</taxon>
        <taxon>Saganbacteria</taxon>
    </lineage>
</organism>
<keyword evidence="8" id="KW-0902">Two-component regulatory system</keyword>
<dbReference type="PANTHER" id="PTHR43065:SF46">
    <property type="entry name" value="C4-DICARBOXYLATE TRANSPORT SENSOR PROTEIN DCTB"/>
    <property type="match status" value="1"/>
</dbReference>
<dbReference type="InterPro" id="IPR004358">
    <property type="entry name" value="Sig_transdc_His_kin-like_C"/>
</dbReference>
<dbReference type="SMART" id="SM00388">
    <property type="entry name" value="HisKA"/>
    <property type="match status" value="1"/>
</dbReference>
<evidence type="ECO:0000256" key="4">
    <source>
        <dbReference type="ARBA" id="ARBA00022679"/>
    </source>
</evidence>
<dbReference type="GO" id="GO:0005524">
    <property type="term" value="F:ATP binding"/>
    <property type="evidence" value="ECO:0007669"/>
    <property type="project" value="UniProtKB-KW"/>
</dbReference>
<keyword evidence="5" id="KW-0547">Nucleotide-binding</keyword>
<evidence type="ECO:0000256" key="8">
    <source>
        <dbReference type="ARBA" id="ARBA00023012"/>
    </source>
</evidence>
<dbReference type="InterPro" id="IPR005467">
    <property type="entry name" value="His_kinase_dom"/>
</dbReference>
<proteinExistence type="predicted"/>
<dbReference type="InterPro" id="IPR003661">
    <property type="entry name" value="HisK_dim/P_dom"/>
</dbReference>
<dbReference type="GO" id="GO:0000155">
    <property type="term" value="F:phosphorelay sensor kinase activity"/>
    <property type="evidence" value="ECO:0007669"/>
    <property type="project" value="InterPro"/>
</dbReference>
<dbReference type="PRINTS" id="PR00344">
    <property type="entry name" value="BCTRLSENSOR"/>
</dbReference>
<comment type="catalytic activity">
    <reaction evidence="1">
        <text>ATP + protein L-histidine = ADP + protein N-phospho-L-histidine.</text>
        <dbReference type="EC" id="2.7.13.3"/>
    </reaction>
</comment>
<dbReference type="SUPFAM" id="SSF55874">
    <property type="entry name" value="ATPase domain of HSP90 chaperone/DNA topoisomerase II/histidine kinase"/>
    <property type="match status" value="1"/>
</dbReference>
<evidence type="ECO:0000259" key="9">
    <source>
        <dbReference type="PROSITE" id="PS50109"/>
    </source>
</evidence>